<sequence length="216" mass="22183">TTATTATTAEDPAGDDAGMPAPAPKATANQSQNQNQSQHRSQSPSPSRSQNPSPTRRLGRAAVAACTFALLAALPHSTGGGGVEWPWPLPPSASSPPAVGPGAAGCRGEQCAGRAPEPEGCLADARVLGRHDRRGHRVQLFHSPGCRAAWGEVDPPRGTDGLTVSAPDFGQRREPSGAARTRMVPVVDSHATGVQVCALVNGGQICVAAHDRSWSD</sequence>
<feature type="compositionally biased region" description="Low complexity" evidence="1">
    <location>
        <begin position="1"/>
        <end position="20"/>
    </location>
</feature>
<dbReference type="Pfam" id="PF10901">
    <property type="entry name" value="DUF2690"/>
    <property type="match status" value="1"/>
</dbReference>
<dbReference type="Proteomes" id="UP000320857">
    <property type="component" value="Unassembled WGS sequence"/>
</dbReference>
<organism evidence="2 3">
    <name type="scientific">Streptomyces alkaliterrae</name>
    <dbReference type="NCBI Taxonomy" id="2213162"/>
    <lineage>
        <taxon>Bacteria</taxon>
        <taxon>Bacillati</taxon>
        <taxon>Actinomycetota</taxon>
        <taxon>Actinomycetes</taxon>
        <taxon>Kitasatosporales</taxon>
        <taxon>Streptomycetaceae</taxon>
        <taxon>Streptomyces</taxon>
    </lineage>
</organism>
<dbReference type="RefSeq" id="WP_143651503.1">
    <property type="nucleotide sequence ID" value="NZ_VJYK02000530.1"/>
</dbReference>
<proteinExistence type="predicted"/>
<feature type="region of interest" description="Disordered" evidence="1">
    <location>
        <begin position="1"/>
        <end position="59"/>
    </location>
</feature>
<protein>
    <submittedName>
        <fullName evidence="2">DUF2690 domain-containing protein</fullName>
    </submittedName>
</protein>
<feature type="non-terminal residue" evidence="2">
    <location>
        <position position="1"/>
    </location>
</feature>
<dbReference type="OrthoDB" id="4140209at2"/>
<reference evidence="2 3" key="1">
    <citation type="submission" date="2019-10" db="EMBL/GenBank/DDBJ databases">
        <title>Streptomyces sp. nov., a novel actinobacterium isolated from alkaline environment.</title>
        <authorList>
            <person name="Golinska P."/>
        </authorList>
    </citation>
    <scope>NUCLEOTIDE SEQUENCE [LARGE SCALE GENOMIC DNA]</scope>
    <source>
        <strain evidence="2 3">OF1</strain>
    </source>
</reference>
<dbReference type="AlphaFoldDB" id="A0A5P0YYI5"/>
<feature type="region of interest" description="Disordered" evidence="1">
    <location>
        <begin position="82"/>
        <end position="115"/>
    </location>
</feature>
<name>A0A5P0YYI5_9ACTN</name>
<evidence type="ECO:0000256" key="1">
    <source>
        <dbReference type="SAM" id="MobiDB-lite"/>
    </source>
</evidence>
<gene>
    <name evidence="2" type="ORF">FNX44_026625</name>
</gene>
<evidence type="ECO:0000313" key="2">
    <source>
        <dbReference type="EMBL" id="MQS05343.1"/>
    </source>
</evidence>
<accession>A0A5P0YYI5</accession>
<comment type="caution">
    <text evidence="2">The sequence shown here is derived from an EMBL/GenBank/DDBJ whole genome shotgun (WGS) entry which is preliminary data.</text>
</comment>
<feature type="compositionally biased region" description="Low complexity" evidence="1">
    <location>
        <begin position="29"/>
        <end position="59"/>
    </location>
</feature>
<dbReference type="EMBL" id="VJYK02000530">
    <property type="protein sequence ID" value="MQS05343.1"/>
    <property type="molecule type" value="Genomic_DNA"/>
</dbReference>
<dbReference type="InterPro" id="IPR021224">
    <property type="entry name" value="DUF2690"/>
</dbReference>
<evidence type="ECO:0000313" key="3">
    <source>
        <dbReference type="Proteomes" id="UP000320857"/>
    </source>
</evidence>
<keyword evidence="3" id="KW-1185">Reference proteome</keyword>